<proteinExistence type="predicted"/>
<organism evidence="1 2">
    <name type="scientific">Quercus lobata</name>
    <name type="common">Valley oak</name>
    <dbReference type="NCBI Taxonomy" id="97700"/>
    <lineage>
        <taxon>Eukaryota</taxon>
        <taxon>Viridiplantae</taxon>
        <taxon>Streptophyta</taxon>
        <taxon>Embryophyta</taxon>
        <taxon>Tracheophyta</taxon>
        <taxon>Spermatophyta</taxon>
        <taxon>Magnoliopsida</taxon>
        <taxon>eudicotyledons</taxon>
        <taxon>Gunneridae</taxon>
        <taxon>Pentapetalae</taxon>
        <taxon>rosids</taxon>
        <taxon>fabids</taxon>
        <taxon>Fagales</taxon>
        <taxon>Fagaceae</taxon>
        <taxon>Quercus</taxon>
    </lineage>
</organism>
<name>A0A7N2LGK4_QUELO</name>
<protein>
    <submittedName>
        <fullName evidence="1">Uncharacterized protein</fullName>
    </submittedName>
</protein>
<evidence type="ECO:0000313" key="1">
    <source>
        <dbReference type="EnsemblPlants" id="QL04p065945:mrna:CDS:1"/>
    </source>
</evidence>
<evidence type="ECO:0000313" key="2">
    <source>
        <dbReference type="Proteomes" id="UP000594261"/>
    </source>
</evidence>
<dbReference type="Gramene" id="QL04p065945:mrna">
    <property type="protein sequence ID" value="QL04p065945:mrna:CDS:1"/>
    <property type="gene ID" value="QL04p065945"/>
</dbReference>
<dbReference type="Proteomes" id="UP000594261">
    <property type="component" value="Chromosome 4"/>
</dbReference>
<accession>A0A7N2LGK4</accession>
<reference evidence="1" key="2">
    <citation type="submission" date="2021-01" db="UniProtKB">
        <authorList>
            <consortium name="EnsemblPlants"/>
        </authorList>
    </citation>
    <scope>IDENTIFICATION</scope>
</reference>
<keyword evidence="2" id="KW-1185">Reference proteome</keyword>
<dbReference type="InParanoid" id="A0A7N2LGK4"/>
<dbReference type="AlphaFoldDB" id="A0A7N2LGK4"/>
<sequence>MLGNSASRTYHIFPGKIHILVRGRLTDHPLELNSQHLSVYLWKHQGGRKMTGPFYWACAQSQYGTRPRACMGLGSPRCTIGTGPGACVGPRSWCRTHIMGLLFNIKSKRKLALIYYITYSSLISVKTPAIGVENITSLTRKRVVVHVRHHADHEDDVLRHDRAGDVLCHHDEHVGDVLRHEHDEHVVDVLRHHNNALLLQEDHDHDRRDPHRHHDNALLFRHDHVHVLRDVLRHDHVHVLHEVPHRGVGYDDDFRGETFSNVFLNSKLRILEVSL</sequence>
<reference evidence="1 2" key="1">
    <citation type="journal article" date="2016" name="G3 (Bethesda)">
        <title>First Draft Assembly and Annotation of the Genome of a California Endemic Oak Quercus lobata Nee (Fagaceae).</title>
        <authorList>
            <person name="Sork V.L."/>
            <person name="Fitz-Gibbon S.T."/>
            <person name="Puiu D."/>
            <person name="Crepeau M."/>
            <person name="Gugger P.F."/>
            <person name="Sherman R."/>
            <person name="Stevens K."/>
            <person name="Langley C.H."/>
            <person name="Pellegrini M."/>
            <person name="Salzberg S.L."/>
        </authorList>
    </citation>
    <scope>NUCLEOTIDE SEQUENCE [LARGE SCALE GENOMIC DNA]</scope>
    <source>
        <strain evidence="1 2">cv. SW786</strain>
    </source>
</reference>
<dbReference type="EMBL" id="LRBV02000004">
    <property type="status" value="NOT_ANNOTATED_CDS"/>
    <property type="molecule type" value="Genomic_DNA"/>
</dbReference>
<dbReference type="EnsemblPlants" id="QL04p065945:mrna">
    <property type="protein sequence ID" value="QL04p065945:mrna:CDS:1"/>
    <property type="gene ID" value="QL04p065945"/>
</dbReference>